<evidence type="ECO:0000313" key="2">
    <source>
        <dbReference type="EMBL" id="CAF0992987.1"/>
    </source>
</evidence>
<name>A0A814NH73_9BILA</name>
<evidence type="ECO:0000313" key="3">
    <source>
        <dbReference type="EMBL" id="CAF1093002.1"/>
    </source>
</evidence>
<evidence type="ECO:0000256" key="1">
    <source>
        <dbReference type="SAM" id="MobiDB-lite"/>
    </source>
</evidence>
<gene>
    <name evidence="3" type="ORF">GPM918_LOCUS18358</name>
    <name evidence="2" type="ORF">OVA965_LOCUS14169</name>
    <name evidence="5" type="ORF">SRO942_LOCUS18355</name>
    <name evidence="4" type="ORF">TMI583_LOCUS14172</name>
</gene>
<organism evidence="3 6">
    <name type="scientific">Didymodactylos carnosus</name>
    <dbReference type="NCBI Taxonomy" id="1234261"/>
    <lineage>
        <taxon>Eukaryota</taxon>
        <taxon>Metazoa</taxon>
        <taxon>Spiralia</taxon>
        <taxon>Gnathifera</taxon>
        <taxon>Rotifera</taxon>
        <taxon>Eurotatoria</taxon>
        <taxon>Bdelloidea</taxon>
        <taxon>Philodinida</taxon>
        <taxon>Philodinidae</taxon>
        <taxon>Didymodactylos</taxon>
    </lineage>
</organism>
<proteinExistence type="predicted"/>
<dbReference type="Proteomes" id="UP000663829">
    <property type="component" value="Unassembled WGS sequence"/>
</dbReference>
<dbReference type="EMBL" id="CAJNOK010006084">
    <property type="protein sequence ID" value="CAF0992987.1"/>
    <property type="molecule type" value="Genomic_DNA"/>
</dbReference>
<evidence type="ECO:0000313" key="4">
    <source>
        <dbReference type="EMBL" id="CAF3762897.1"/>
    </source>
</evidence>
<evidence type="ECO:0000313" key="6">
    <source>
        <dbReference type="Proteomes" id="UP000663829"/>
    </source>
</evidence>
<reference evidence="3" key="1">
    <citation type="submission" date="2021-02" db="EMBL/GenBank/DDBJ databases">
        <authorList>
            <person name="Nowell W R."/>
        </authorList>
    </citation>
    <scope>NUCLEOTIDE SEQUENCE</scope>
</reference>
<sequence length="45" mass="5063">MRNALHRNTRQNINDSGPIKTHTLIRAGHSVEYQSSATDRTGNKD</sequence>
<evidence type="ECO:0000313" key="5">
    <source>
        <dbReference type="EMBL" id="CAF3858392.1"/>
    </source>
</evidence>
<protein>
    <submittedName>
        <fullName evidence="3">Uncharacterized protein</fullName>
    </submittedName>
</protein>
<dbReference type="Proteomes" id="UP000682733">
    <property type="component" value="Unassembled WGS sequence"/>
</dbReference>
<dbReference type="Proteomes" id="UP000681722">
    <property type="component" value="Unassembled WGS sequence"/>
</dbReference>
<dbReference type="EMBL" id="CAJNOQ010005287">
    <property type="protein sequence ID" value="CAF1093002.1"/>
    <property type="molecule type" value="Genomic_DNA"/>
</dbReference>
<keyword evidence="6" id="KW-1185">Reference proteome</keyword>
<feature type="region of interest" description="Disordered" evidence="1">
    <location>
        <begin position="1"/>
        <end position="45"/>
    </location>
</feature>
<comment type="caution">
    <text evidence="3">The sequence shown here is derived from an EMBL/GenBank/DDBJ whole genome shotgun (WGS) entry which is preliminary data.</text>
</comment>
<dbReference type="EMBL" id="CAJOBA010006091">
    <property type="protein sequence ID" value="CAF3762897.1"/>
    <property type="molecule type" value="Genomic_DNA"/>
</dbReference>
<dbReference type="EMBL" id="CAJOBC010005287">
    <property type="protein sequence ID" value="CAF3858392.1"/>
    <property type="molecule type" value="Genomic_DNA"/>
</dbReference>
<feature type="compositionally biased region" description="Polar residues" evidence="1">
    <location>
        <begin position="32"/>
        <end position="45"/>
    </location>
</feature>
<accession>A0A814NH73</accession>
<dbReference type="Proteomes" id="UP000677228">
    <property type="component" value="Unassembled WGS sequence"/>
</dbReference>
<feature type="non-terminal residue" evidence="3">
    <location>
        <position position="45"/>
    </location>
</feature>
<dbReference type="AlphaFoldDB" id="A0A814NH73"/>